<dbReference type="SUPFAM" id="SSF51206">
    <property type="entry name" value="cAMP-binding domain-like"/>
    <property type="match status" value="1"/>
</dbReference>
<accession>A0AAW4XWI4</accession>
<keyword evidence="3" id="KW-0804">Transcription</keyword>
<dbReference type="GO" id="GO:0006355">
    <property type="term" value="P:regulation of DNA-templated transcription"/>
    <property type="evidence" value="ECO:0007669"/>
    <property type="project" value="InterPro"/>
</dbReference>
<dbReference type="InterPro" id="IPR018490">
    <property type="entry name" value="cNMP-bd_dom_sf"/>
</dbReference>
<proteinExistence type="predicted"/>
<name>A0AAW4XWI4_9BURK</name>
<dbReference type="Pfam" id="PF13545">
    <property type="entry name" value="HTH_Crp_2"/>
    <property type="match status" value="1"/>
</dbReference>
<dbReference type="PROSITE" id="PS51063">
    <property type="entry name" value="HTH_CRP_2"/>
    <property type="match status" value="1"/>
</dbReference>
<dbReference type="AlphaFoldDB" id="A0AAW4XWI4"/>
<evidence type="ECO:0000313" key="5">
    <source>
        <dbReference type="EMBL" id="MCD2165791.1"/>
    </source>
</evidence>
<evidence type="ECO:0000256" key="3">
    <source>
        <dbReference type="ARBA" id="ARBA00023163"/>
    </source>
</evidence>
<organism evidence="5 6">
    <name type="scientific">Comamonas koreensis</name>
    <dbReference type="NCBI Taxonomy" id="160825"/>
    <lineage>
        <taxon>Bacteria</taxon>
        <taxon>Pseudomonadati</taxon>
        <taxon>Pseudomonadota</taxon>
        <taxon>Betaproteobacteria</taxon>
        <taxon>Burkholderiales</taxon>
        <taxon>Comamonadaceae</taxon>
        <taxon>Comamonas</taxon>
    </lineage>
</organism>
<sequence>MPDLLCLDEFAPHSASAGALLRQRHQPLMDVLYLERGSVAFGVQEEGRMRHLLGVMEGPCWLDAAPALANQPCAVDMVAQTAVQWRAVPVEQLRGYLLQWPAEAQGLVASMAQGYCQQAALAVSRVAQDAVARCAEWLLLHAEPGDQGLRVQLAQSKRQIAAHLGIAPETLSRVLRQLRDQGLLDGLGKNLWLPQPESLRQLAKA</sequence>
<dbReference type="SUPFAM" id="SSF46785">
    <property type="entry name" value="Winged helix' DNA-binding domain"/>
    <property type="match status" value="1"/>
</dbReference>
<reference evidence="5 6" key="1">
    <citation type="submission" date="2021-11" db="EMBL/GenBank/DDBJ databases">
        <title>Genome sequence.</title>
        <authorList>
            <person name="Sun Q."/>
        </authorList>
    </citation>
    <scope>NUCLEOTIDE SEQUENCE [LARGE SCALE GENOMIC DNA]</scope>
    <source>
        <strain evidence="5 6">KCTC 12005</strain>
    </source>
</reference>
<dbReference type="SMART" id="SM00419">
    <property type="entry name" value="HTH_CRP"/>
    <property type="match status" value="1"/>
</dbReference>
<protein>
    <submittedName>
        <fullName evidence="5">Crp/Fnr family transcriptional regulator</fullName>
    </submittedName>
</protein>
<evidence type="ECO:0000259" key="4">
    <source>
        <dbReference type="PROSITE" id="PS51063"/>
    </source>
</evidence>
<dbReference type="InterPro" id="IPR014710">
    <property type="entry name" value="RmlC-like_jellyroll"/>
</dbReference>
<dbReference type="InterPro" id="IPR036390">
    <property type="entry name" value="WH_DNA-bd_sf"/>
</dbReference>
<dbReference type="InterPro" id="IPR012318">
    <property type="entry name" value="HTH_CRP"/>
</dbReference>
<comment type="caution">
    <text evidence="5">The sequence shown here is derived from an EMBL/GenBank/DDBJ whole genome shotgun (WGS) entry which is preliminary data.</text>
</comment>
<evidence type="ECO:0000256" key="2">
    <source>
        <dbReference type="ARBA" id="ARBA00023125"/>
    </source>
</evidence>
<dbReference type="Proteomes" id="UP001199260">
    <property type="component" value="Unassembled WGS sequence"/>
</dbReference>
<dbReference type="EMBL" id="JAJNCT010000010">
    <property type="protein sequence ID" value="MCD2165791.1"/>
    <property type="molecule type" value="Genomic_DNA"/>
</dbReference>
<keyword evidence="2" id="KW-0238">DNA-binding</keyword>
<keyword evidence="6" id="KW-1185">Reference proteome</keyword>
<dbReference type="RefSeq" id="WP_230774844.1">
    <property type="nucleotide sequence ID" value="NZ_JAJNCT010000010.1"/>
</dbReference>
<dbReference type="PRINTS" id="PR00034">
    <property type="entry name" value="HTHCRP"/>
</dbReference>
<evidence type="ECO:0000256" key="1">
    <source>
        <dbReference type="ARBA" id="ARBA00023015"/>
    </source>
</evidence>
<gene>
    <name evidence="5" type="ORF">LPW39_11645</name>
</gene>
<feature type="domain" description="HTH crp-type" evidence="4">
    <location>
        <begin position="128"/>
        <end position="197"/>
    </location>
</feature>
<dbReference type="GO" id="GO:0003677">
    <property type="term" value="F:DNA binding"/>
    <property type="evidence" value="ECO:0007669"/>
    <property type="project" value="UniProtKB-KW"/>
</dbReference>
<keyword evidence="1" id="KW-0805">Transcription regulation</keyword>
<evidence type="ECO:0000313" key="6">
    <source>
        <dbReference type="Proteomes" id="UP001199260"/>
    </source>
</evidence>
<dbReference type="Gene3D" id="2.60.120.10">
    <property type="entry name" value="Jelly Rolls"/>
    <property type="match status" value="1"/>
</dbReference>